<proteinExistence type="predicted"/>
<name>A0ABP8NEL6_9BACT</name>
<reference evidence="3" key="1">
    <citation type="journal article" date="2019" name="Int. J. Syst. Evol. Microbiol.">
        <title>The Global Catalogue of Microorganisms (GCM) 10K type strain sequencing project: providing services to taxonomists for standard genome sequencing and annotation.</title>
        <authorList>
            <consortium name="The Broad Institute Genomics Platform"/>
            <consortium name="The Broad Institute Genome Sequencing Center for Infectious Disease"/>
            <person name="Wu L."/>
            <person name="Ma J."/>
        </authorList>
    </citation>
    <scope>NUCLEOTIDE SEQUENCE [LARGE SCALE GENOMIC DNA]</scope>
    <source>
        <strain evidence="3">JCM 32105</strain>
    </source>
</reference>
<keyword evidence="3" id="KW-1185">Reference proteome</keyword>
<dbReference type="EMBL" id="BAABFA010000011">
    <property type="protein sequence ID" value="GAA4466044.1"/>
    <property type="molecule type" value="Genomic_DNA"/>
</dbReference>
<feature type="domain" description="Tail specific protease" evidence="1">
    <location>
        <begin position="377"/>
        <end position="538"/>
    </location>
</feature>
<dbReference type="InterPro" id="IPR005151">
    <property type="entry name" value="Tail-specific_protease"/>
</dbReference>
<dbReference type="SUPFAM" id="SSF52096">
    <property type="entry name" value="ClpP/crotonase"/>
    <property type="match status" value="1"/>
</dbReference>
<evidence type="ECO:0000313" key="3">
    <source>
        <dbReference type="Proteomes" id="UP001500067"/>
    </source>
</evidence>
<dbReference type="InterPro" id="IPR029045">
    <property type="entry name" value="ClpP/crotonase-like_dom_sf"/>
</dbReference>
<dbReference type="Proteomes" id="UP001500067">
    <property type="component" value="Unassembled WGS sequence"/>
</dbReference>
<protein>
    <recommendedName>
        <fullName evidence="1">Tail specific protease domain-containing protein</fullName>
    </recommendedName>
</protein>
<evidence type="ECO:0000259" key="1">
    <source>
        <dbReference type="Pfam" id="PF03572"/>
    </source>
</evidence>
<dbReference type="Gene3D" id="3.90.226.10">
    <property type="entry name" value="2-enoyl-CoA Hydratase, Chain A, domain 1"/>
    <property type="match status" value="1"/>
</dbReference>
<evidence type="ECO:0000313" key="2">
    <source>
        <dbReference type="EMBL" id="GAA4466044.1"/>
    </source>
</evidence>
<sequence length="563" mass="62034">MFLFTSVAIGRPAGDTTFRSGSGIKEVWLHDTKATELAHLGMLWGFLKYHHPDATSGAVDMDAELFRVMPQVIAAANMDSSYAIMERWVDRMGVPAACRKCVTNTNEAKTFTGPDYASLFITTVPQSLRSKLDSIKKNRESSKNRQYVKMATEGNPEFLNERPYDATPYPDAGMRLLALYRYWNIVQYYAPNRHATRNRGRMLADMVQEFANAGDTLAYQLACLRLFTRINDGHGRLDARSKALETHKGIYITPFKARFVEDQLVVTGYYKDTLNITGIIKPGDVIEMIDGMGMIDLIRKYLDIVPASNHQAKLAAMAGADGFLLRGAGASAKLSISRNGERRDITVPRIRVAEWMRKADAWHTNEQGYRMLAGNIGYIYPAGLAGSDLKNIQASFENAKGIIVDMRCYPAVSMMAGYTAWLKPEASAFAKQTTMNIDIPGLFEFGDPILTGGEKGKHYTGKLMILVDETTHSSAEYQSLALRSMNGAQVIGSRTAGANGATAEIVLPGGIRTWLSGVGIFYPDGTATQVEGLRIDKEVRPTIKGIAAGKDEVLDEAVRMLSE</sequence>
<dbReference type="Pfam" id="PF03572">
    <property type="entry name" value="Peptidase_S41"/>
    <property type="match status" value="1"/>
</dbReference>
<organism evidence="2 3">
    <name type="scientific">Nemorincola caseinilytica</name>
    <dbReference type="NCBI Taxonomy" id="2054315"/>
    <lineage>
        <taxon>Bacteria</taxon>
        <taxon>Pseudomonadati</taxon>
        <taxon>Bacteroidota</taxon>
        <taxon>Chitinophagia</taxon>
        <taxon>Chitinophagales</taxon>
        <taxon>Chitinophagaceae</taxon>
        <taxon>Nemorincola</taxon>
    </lineage>
</organism>
<dbReference type="RefSeq" id="WP_345082283.1">
    <property type="nucleotide sequence ID" value="NZ_BAABFA010000011.1"/>
</dbReference>
<comment type="caution">
    <text evidence="2">The sequence shown here is derived from an EMBL/GenBank/DDBJ whole genome shotgun (WGS) entry which is preliminary data.</text>
</comment>
<accession>A0ABP8NEL6</accession>
<gene>
    <name evidence="2" type="ORF">GCM10023093_19390</name>
</gene>